<name>A0ABS9NPD9_9NEIS</name>
<dbReference type="RefSeq" id="WP_238746661.1">
    <property type="nucleotide sequence ID" value="NZ_JAKOOW010000023.1"/>
</dbReference>
<dbReference type="Proteomes" id="UP001298424">
    <property type="component" value="Unassembled WGS sequence"/>
</dbReference>
<evidence type="ECO:0000313" key="3">
    <source>
        <dbReference type="Proteomes" id="UP001298424"/>
    </source>
</evidence>
<gene>
    <name evidence="2" type="primary">apaG</name>
    <name evidence="2" type="ORF">MB824_05670</name>
</gene>
<reference evidence="2 3" key="1">
    <citation type="submission" date="2022-02" db="EMBL/GenBank/DDBJ databases">
        <title>Genome sequence data of Kingella unionensis sp. nov. strain CICC 24913 (CCUG 75125).</title>
        <authorList>
            <person name="Xiao M."/>
        </authorList>
    </citation>
    <scope>NUCLEOTIDE SEQUENCE [LARGE SCALE GENOMIC DNA]</scope>
    <source>
        <strain evidence="2 3">CICC 24913</strain>
    </source>
</reference>
<feature type="domain" description="ApaG" evidence="1">
    <location>
        <begin position="1"/>
        <end position="124"/>
    </location>
</feature>
<dbReference type="PROSITE" id="PS51087">
    <property type="entry name" value="APAG"/>
    <property type="match status" value="1"/>
</dbReference>
<dbReference type="InterPro" id="IPR007474">
    <property type="entry name" value="ApaG_domain"/>
</dbReference>
<dbReference type="EMBL" id="JAKOOW010000023">
    <property type="protein sequence ID" value="MCG6503981.1"/>
    <property type="molecule type" value="Genomic_DNA"/>
</dbReference>
<accession>A0ABS9NPD9</accession>
<proteinExistence type="predicted"/>
<sequence length="124" mass="14155">MYEDEIRIRVEPNYMAAESSAAAERYAFSYRITIENRSDYTLTLRKRHWEITDAHGSIENISGTGVIGEQPVLMPGESFEYQSGMQLTTPWGSMRGSYEFENDLGSRFTVDIPETDLKSDTVLQ</sequence>
<protein>
    <submittedName>
        <fullName evidence="2">Co2+/Mg2+ efflux protein ApaG</fullName>
    </submittedName>
</protein>
<keyword evidence="3" id="KW-1185">Reference proteome</keyword>
<dbReference type="InterPro" id="IPR036767">
    <property type="entry name" value="ApaG_sf"/>
</dbReference>
<dbReference type="PANTHER" id="PTHR14289">
    <property type="entry name" value="F-BOX ONLY PROTEIN 3"/>
    <property type="match status" value="1"/>
</dbReference>
<dbReference type="Pfam" id="PF04379">
    <property type="entry name" value="DUF525"/>
    <property type="match status" value="1"/>
</dbReference>
<comment type="caution">
    <text evidence="2">The sequence shown here is derived from an EMBL/GenBank/DDBJ whole genome shotgun (WGS) entry which is preliminary data.</text>
</comment>
<dbReference type="NCBIfam" id="NF003967">
    <property type="entry name" value="PRK05461.1"/>
    <property type="match status" value="1"/>
</dbReference>
<dbReference type="SUPFAM" id="SSF110069">
    <property type="entry name" value="ApaG-like"/>
    <property type="match status" value="1"/>
</dbReference>
<organism evidence="2 3">
    <name type="scientific">Kingella pumchi</name>
    <dbReference type="NCBI Taxonomy" id="2779506"/>
    <lineage>
        <taxon>Bacteria</taxon>
        <taxon>Pseudomonadati</taxon>
        <taxon>Pseudomonadota</taxon>
        <taxon>Betaproteobacteria</taxon>
        <taxon>Neisseriales</taxon>
        <taxon>Neisseriaceae</taxon>
        <taxon>Kingella</taxon>
    </lineage>
</organism>
<dbReference type="PANTHER" id="PTHR14289:SF16">
    <property type="entry name" value="POLYMERASE DELTA-INTERACTING PROTEIN 2"/>
    <property type="match status" value="1"/>
</dbReference>
<dbReference type="Gene3D" id="2.60.40.1470">
    <property type="entry name" value="ApaG domain"/>
    <property type="match status" value="1"/>
</dbReference>
<evidence type="ECO:0000259" key="1">
    <source>
        <dbReference type="PROSITE" id="PS51087"/>
    </source>
</evidence>
<evidence type="ECO:0000313" key="2">
    <source>
        <dbReference type="EMBL" id="MCG6503981.1"/>
    </source>
</evidence>